<organism evidence="15">
    <name type="scientific">Candida tenuis (strain ATCC 10573 / BCRC 21748 / CBS 615 / JCM 9827 / NBRC 10315 / NRRL Y-1498 / VKM Y-70)</name>
    <name type="common">Yeast</name>
    <name type="synonym">Yamadazyma tenuis</name>
    <dbReference type="NCBI Taxonomy" id="590646"/>
    <lineage>
        <taxon>Eukaryota</taxon>
        <taxon>Fungi</taxon>
        <taxon>Dikarya</taxon>
        <taxon>Ascomycota</taxon>
        <taxon>Saccharomycotina</taxon>
        <taxon>Pichiomycetes</taxon>
        <taxon>Debaryomycetaceae</taxon>
        <taxon>Yamadazyma</taxon>
    </lineage>
</organism>
<dbReference type="AlphaFoldDB" id="G3B449"/>
<dbReference type="InterPro" id="IPR011146">
    <property type="entry name" value="HIT-like"/>
</dbReference>
<evidence type="ECO:0000256" key="7">
    <source>
        <dbReference type="ARBA" id="ARBA00047780"/>
    </source>
</evidence>
<dbReference type="PANTHER" id="PTHR46243:SF1">
    <property type="entry name" value="BIS(5'-ADENOSYL)-TRIPHOSPHATASE"/>
    <property type="match status" value="1"/>
</dbReference>
<dbReference type="FunFam" id="3.30.428.10:FF:000011">
    <property type="entry name" value="Fragile histidine triad"/>
    <property type="match status" value="1"/>
</dbReference>
<evidence type="ECO:0000256" key="9">
    <source>
        <dbReference type="PIRSR" id="PIRSR639383-2"/>
    </source>
</evidence>
<evidence type="ECO:0000259" key="13">
    <source>
        <dbReference type="PROSITE" id="PS51084"/>
    </source>
</evidence>
<dbReference type="PROSITE" id="PS51084">
    <property type="entry name" value="HIT_2"/>
    <property type="match status" value="1"/>
</dbReference>
<dbReference type="Gene3D" id="3.30.428.10">
    <property type="entry name" value="HIT-like"/>
    <property type="match status" value="1"/>
</dbReference>
<dbReference type="GO" id="GO:0047710">
    <property type="term" value="F:bis(5'-adenosyl)-triphosphatase activity"/>
    <property type="evidence" value="ECO:0007669"/>
    <property type="project" value="UniProtKB-UniRule"/>
</dbReference>
<feature type="binding site" evidence="9">
    <location>
        <begin position="90"/>
        <end position="93"/>
    </location>
    <ligand>
        <name>substrate</name>
    </ligand>
</feature>
<comment type="catalytic activity">
    <reaction evidence="7 11">
        <text>P(1),P(3)-bis(5'-adenosyl) triphosphate + H2O = AMP + ADP + 2 H(+)</text>
        <dbReference type="Rhea" id="RHEA:13893"/>
        <dbReference type="ChEBI" id="CHEBI:15377"/>
        <dbReference type="ChEBI" id="CHEBI:15378"/>
        <dbReference type="ChEBI" id="CHEBI:58529"/>
        <dbReference type="ChEBI" id="CHEBI:456215"/>
        <dbReference type="ChEBI" id="CHEBI:456216"/>
        <dbReference type="EC" id="3.6.1.29"/>
    </reaction>
</comment>
<evidence type="ECO:0000256" key="1">
    <source>
        <dbReference type="ARBA" id="ARBA00001936"/>
    </source>
</evidence>
<evidence type="ECO:0000256" key="2">
    <source>
        <dbReference type="ARBA" id="ARBA00012377"/>
    </source>
</evidence>
<dbReference type="InterPro" id="IPR051884">
    <property type="entry name" value="Bis(5'-adenosyl)-TPase_reg"/>
</dbReference>
<evidence type="ECO:0000256" key="6">
    <source>
        <dbReference type="ARBA" id="ARBA00025241"/>
    </source>
</evidence>
<evidence type="ECO:0000256" key="4">
    <source>
        <dbReference type="ARBA" id="ARBA00022741"/>
    </source>
</evidence>
<sequence length="176" mass="20949">MSDIYFYKYIVNKQVFFRSKHCYALVNLKPLIQGHVLLVPYNPEIYRFNQLSDEESIDYMRSLQTLSRFLTWNYKADALNIAIQDGPESGQSVPHLHTHLIPRFKTDDLKNDRVHQQLSKVDILTDFEARRLAYTQKPTRVRDDSQRVARTDDEMEQEANELKRKFEEFSQLNPHQ</sequence>
<dbReference type="OrthoDB" id="680339at2759"/>
<feature type="active site" description="Tele-AMP-histidine intermediate" evidence="8">
    <location>
        <position position="97"/>
    </location>
</feature>
<comment type="cofactor">
    <cofactor evidence="1 11">
        <name>Mn(2+)</name>
        <dbReference type="ChEBI" id="CHEBI:29035"/>
    </cofactor>
</comment>
<feature type="compositionally biased region" description="Basic and acidic residues" evidence="12">
    <location>
        <begin position="140"/>
        <end position="152"/>
    </location>
</feature>
<feature type="binding site" evidence="9">
    <location>
        <position position="84"/>
    </location>
    <ligand>
        <name>substrate</name>
    </ligand>
</feature>
<evidence type="ECO:0000256" key="11">
    <source>
        <dbReference type="RuleBase" id="RU366076"/>
    </source>
</evidence>
<dbReference type="KEGG" id="cten:18247129"/>
<comment type="function">
    <text evidence="6">Cleaves A-5'-PPP-5'A to yield AMP and ADP. Can cleave all dinucleoside polyphosphates, provided the phosphate chain contains at least 3 phosphates and that 1 of the 2 bases composing the nucleotide is a purine. Is most effective on dinucleoside triphosphates. Negatively regulates intracellular dinucleoside polyphosphate levels, which elevate following heat shock.</text>
</comment>
<dbReference type="GeneID" id="18247129"/>
<dbReference type="GO" id="GO:0000166">
    <property type="term" value="F:nucleotide binding"/>
    <property type="evidence" value="ECO:0007669"/>
    <property type="project" value="UniProtKB-KW"/>
</dbReference>
<dbReference type="PROSITE" id="PS00892">
    <property type="entry name" value="HIT_1"/>
    <property type="match status" value="1"/>
</dbReference>
<feature type="binding site" evidence="9">
    <location>
        <position position="99"/>
    </location>
    <ligand>
        <name>substrate</name>
    </ligand>
</feature>
<feature type="region of interest" description="Disordered" evidence="12">
    <location>
        <begin position="140"/>
        <end position="176"/>
    </location>
</feature>
<name>G3B449_CANTC</name>
<dbReference type="PANTHER" id="PTHR46243">
    <property type="entry name" value="BIS(5'-ADENOSYL)-TRIPHOSPHATASE"/>
    <property type="match status" value="1"/>
</dbReference>
<proteinExistence type="predicted"/>
<feature type="binding site" evidence="9">
    <location>
        <position position="27"/>
    </location>
    <ligand>
        <name>substrate</name>
    </ligand>
</feature>
<dbReference type="HOGENOM" id="CLU_056776_7_2_1"/>
<dbReference type="Proteomes" id="UP000000707">
    <property type="component" value="Unassembled WGS sequence"/>
</dbReference>
<keyword evidence="4 11" id="KW-0547">Nucleotide-binding</keyword>
<dbReference type="InterPro" id="IPR019808">
    <property type="entry name" value="Histidine_triad_CS"/>
</dbReference>
<evidence type="ECO:0000256" key="3">
    <source>
        <dbReference type="ARBA" id="ARBA00014605"/>
    </source>
</evidence>
<dbReference type="Pfam" id="PF01230">
    <property type="entry name" value="HIT"/>
    <property type="match status" value="1"/>
</dbReference>
<dbReference type="EC" id="3.6.1.29" evidence="2 11"/>
<keyword evidence="5 11" id="KW-0378">Hydrolase</keyword>
<evidence type="ECO:0000256" key="12">
    <source>
        <dbReference type="SAM" id="MobiDB-lite"/>
    </source>
</evidence>
<gene>
    <name evidence="14" type="ORF">CANTEDRAFT_113819</name>
</gene>
<evidence type="ECO:0000256" key="5">
    <source>
        <dbReference type="ARBA" id="ARBA00022801"/>
    </source>
</evidence>
<evidence type="ECO:0000256" key="10">
    <source>
        <dbReference type="PROSITE-ProRule" id="PRU00464"/>
    </source>
</evidence>
<keyword evidence="15" id="KW-1185">Reference proteome</keyword>
<reference evidence="14 15" key="1">
    <citation type="journal article" date="2011" name="Proc. Natl. Acad. Sci. U.S.A.">
        <title>Comparative genomics of xylose-fermenting fungi for enhanced biofuel production.</title>
        <authorList>
            <person name="Wohlbach D.J."/>
            <person name="Kuo A."/>
            <person name="Sato T.K."/>
            <person name="Potts K.M."/>
            <person name="Salamov A.A."/>
            <person name="LaButti K.M."/>
            <person name="Sun H."/>
            <person name="Clum A."/>
            <person name="Pangilinan J.L."/>
            <person name="Lindquist E.A."/>
            <person name="Lucas S."/>
            <person name="Lapidus A."/>
            <person name="Jin M."/>
            <person name="Gunawan C."/>
            <person name="Balan V."/>
            <person name="Dale B.E."/>
            <person name="Jeffries T.W."/>
            <person name="Zinkel R."/>
            <person name="Barry K.W."/>
            <person name="Grigoriev I.V."/>
            <person name="Gasch A.P."/>
        </authorList>
    </citation>
    <scope>NUCLEOTIDE SEQUENCE [LARGE SCALE GENOMIC DNA]</scope>
    <source>
        <strain evidence="15">ATCC 10573 / BCRC 21748 / CBS 615 / JCM 9827 / NBRC 10315 / NRRL Y-1498 / VKM Y-70</strain>
    </source>
</reference>
<dbReference type="SUPFAM" id="SSF54197">
    <property type="entry name" value="HIT-like"/>
    <property type="match status" value="1"/>
</dbReference>
<dbReference type="CDD" id="cd01275">
    <property type="entry name" value="FHIT"/>
    <property type="match status" value="1"/>
</dbReference>
<evidence type="ECO:0000256" key="8">
    <source>
        <dbReference type="PIRSR" id="PIRSR639383-1"/>
    </source>
</evidence>
<dbReference type="InterPro" id="IPR039383">
    <property type="entry name" value="FHIT"/>
</dbReference>
<feature type="domain" description="HIT" evidence="13">
    <location>
        <begin position="1"/>
        <end position="111"/>
    </location>
</feature>
<dbReference type="EMBL" id="GL996521">
    <property type="protein sequence ID" value="EGV63776.1"/>
    <property type="molecule type" value="Genomic_DNA"/>
</dbReference>
<accession>G3B449</accession>
<feature type="short sequence motif" description="Histidine triad motif" evidence="10">
    <location>
        <begin position="95"/>
        <end position="99"/>
    </location>
</feature>
<protein>
    <recommendedName>
        <fullName evidence="3 11">Bis(5'-adenosyl)-triphosphatase</fullName>
        <ecNumber evidence="2 11">3.6.1.29</ecNumber>
    </recommendedName>
</protein>
<dbReference type="InterPro" id="IPR036265">
    <property type="entry name" value="HIT-like_sf"/>
</dbReference>
<dbReference type="STRING" id="590646.G3B449"/>
<evidence type="ECO:0000313" key="14">
    <source>
        <dbReference type="EMBL" id="EGV63776.1"/>
    </source>
</evidence>
<evidence type="ECO:0000313" key="15">
    <source>
        <dbReference type="Proteomes" id="UP000000707"/>
    </source>
</evidence>
<dbReference type="eggNOG" id="KOG3379">
    <property type="taxonomic scope" value="Eukaryota"/>
</dbReference>